<dbReference type="InterPro" id="IPR015084">
    <property type="entry name" value="QH-AmDH_gsu_dom"/>
</dbReference>
<organism evidence="2 3">
    <name type="scientific">Amphritea atlantica</name>
    <dbReference type="NCBI Taxonomy" id="355243"/>
    <lineage>
        <taxon>Bacteria</taxon>
        <taxon>Pseudomonadati</taxon>
        <taxon>Pseudomonadota</taxon>
        <taxon>Gammaproteobacteria</taxon>
        <taxon>Oceanospirillales</taxon>
        <taxon>Oceanospirillaceae</taxon>
        <taxon>Amphritea</taxon>
    </lineage>
</organism>
<accession>A0A1H9CUG1</accession>
<dbReference type="InterPro" id="IPR036487">
    <property type="entry name" value="QH-AmDH_gsu_sf"/>
</dbReference>
<gene>
    <name evidence="2" type="ORF">SAMN03080615_00170</name>
</gene>
<evidence type="ECO:0000313" key="3">
    <source>
        <dbReference type="Proteomes" id="UP000198749"/>
    </source>
</evidence>
<proteinExistence type="predicted"/>
<dbReference type="OrthoDB" id="5344384at2"/>
<sequence>MKHLKPVNNKAHTLTKAVADDQVEEVVAMQSIAGCTATTDPGWEIDAFGGVTSLCQPMESDLYGCADPCWWPAQVPDTMNTYPDWNENAASTLDNWRNLGTVFPADKD</sequence>
<dbReference type="EMBL" id="FOGB01000001">
    <property type="protein sequence ID" value="SEQ04781.1"/>
    <property type="molecule type" value="Genomic_DNA"/>
</dbReference>
<dbReference type="NCBIfam" id="NF037958">
    <property type="entry name" value="QH_gamma"/>
    <property type="match status" value="1"/>
</dbReference>
<reference evidence="3" key="1">
    <citation type="submission" date="2016-10" db="EMBL/GenBank/DDBJ databases">
        <authorList>
            <person name="Varghese N."/>
            <person name="Submissions S."/>
        </authorList>
    </citation>
    <scope>NUCLEOTIDE SEQUENCE [LARGE SCALE GENOMIC DNA]</scope>
    <source>
        <strain evidence="3">DSM 18887</strain>
    </source>
</reference>
<evidence type="ECO:0000259" key="1">
    <source>
        <dbReference type="Pfam" id="PF08992"/>
    </source>
</evidence>
<protein>
    <submittedName>
        <fullName evidence="2">Quinohemoprotein amine dehydrogenase, gamma subunit</fullName>
    </submittedName>
</protein>
<dbReference type="SUPFAM" id="SSF69131">
    <property type="entry name" value="Quinohemoprotein amine dehydrogenase C chain"/>
    <property type="match status" value="1"/>
</dbReference>
<name>A0A1H9CUG1_9GAMM</name>
<dbReference type="InterPro" id="IPR047830">
    <property type="entry name" value="QHNDH_gamma"/>
</dbReference>
<dbReference type="Pfam" id="PF08992">
    <property type="entry name" value="QH-AmDH_gamma"/>
    <property type="match status" value="1"/>
</dbReference>
<dbReference type="GO" id="GO:0016638">
    <property type="term" value="F:oxidoreductase activity, acting on the CH-NH2 group of donors"/>
    <property type="evidence" value="ECO:0007669"/>
    <property type="project" value="InterPro"/>
</dbReference>
<dbReference type="RefSeq" id="WP_091352676.1">
    <property type="nucleotide sequence ID" value="NZ_AP025284.1"/>
</dbReference>
<dbReference type="Proteomes" id="UP000198749">
    <property type="component" value="Unassembled WGS sequence"/>
</dbReference>
<evidence type="ECO:0000313" key="2">
    <source>
        <dbReference type="EMBL" id="SEQ04781.1"/>
    </source>
</evidence>
<dbReference type="AlphaFoldDB" id="A0A1H9CUG1"/>
<dbReference type="STRING" id="355243.SAMN03080615_00170"/>
<dbReference type="Gene3D" id="4.10.940.10">
    <property type="entry name" value="Quinohemoprotein amine dehydrogenase, gamma subunit structural domain"/>
    <property type="match status" value="1"/>
</dbReference>
<feature type="domain" description="Quinohemoprotein amine dehydrogenase gamma subunit structural" evidence="1">
    <location>
        <begin position="32"/>
        <end position="104"/>
    </location>
</feature>
<keyword evidence="3" id="KW-1185">Reference proteome</keyword>